<dbReference type="EMBL" id="SWAD01000140">
    <property type="protein sequence ID" value="TMQ74878.1"/>
    <property type="molecule type" value="Genomic_DNA"/>
</dbReference>
<name>A0A5S4EHU3_9PROT</name>
<proteinExistence type="predicted"/>
<dbReference type="RefSeq" id="WP_432432177.1">
    <property type="nucleotide sequence ID" value="NZ_SWAD01000140.1"/>
</dbReference>
<evidence type="ECO:0000313" key="2">
    <source>
        <dbReference type="Proteomes" id="UP000306324"/>
    </source>
</evidence>
<keyword evidence="2" id="KW-1185">Reference proteome</keyword>
<sequence length="161" mass="18894">MACPRRASRIDPYLPFIRETLKQFPSLTASRRYVMVKGRGYRGQPDHFRHLVALHRPRPKDEAYLRLRTLPGELGQIDWAHFSHLDIGRARRPWMAFVMGLSWSRQIFLRFFLDARMENFLRGHTAAFAAWDGLPRVLLYDNLSRRSRNQTGQGFGHSLSK</sequence>
<dbReference type="Proteomes" id="UP000306324">
    <property type="component" value="Unassembled WGS sequence"/>
</dbReference>
<dbReference type="AlphaFoldDB" id="A0A5S4EHU3"/>
<dbReference type="PANTHER" id="PTHR35004:SF7">
    <property type="entry name" value="INTEGRASE PROTEIN"/>
    <property type="match status" value="1"/>
</dbReference>
<reference evidence="1 2" key="1">
    <citation type="submission" date="2019-04" db="EMBL/GenBank/DDBJ databases">
        <title>A novel phosphate-accumulating bacterium identified in bioreactor for phosphate removal from wastewater.</title>
        <authorList>
            <person name="Kotlyarov R.Y."/>
            <person name="Beletsky A.V."/>
            <person name="Kallistova A.Y."/>
            <person name="Dorofeev A.G."/>
            <person name="Nikolaev Y.Y."/>
            <person name="Pimenov N.V."/>
            <person name="Ravin N.V."/>
            <person name="Mardanov A.V."/>
        </authorList>
    </citation>
    <scope>NUCLEOTIDE SEQUENCE [LARGE SCALE GENOMIC DNA]</scope>
    <source>
        <strain evidence="1 2">Bin19</strain>
    </source>
</reference>
<dbReference type="PANTHER" id="PTHR35004">
    <property type="entry name" value="TRANSPOSASE RV3428C-RELATED"/>
    <property type="match status" value="1"/>
</dbReference>
<accession>A0A5S4EHU3</accession>
<gene>
    <name evidence="1" type="ORF">ACCUM_2549</name>
</gene>
<organism evidence="1 2">
    <name type="scientific">Candidatus Accumulibacter phosphatis</name>
    <dbReference type="NCBI Taxonomy" id="327160"/>
    <lineage>
        <taxon>Bacteria</taxon>
        <taxon>Pseudomonadati</taxon>
        <taxon>Pseudomonadota</taxon>
        <taxon>Betaproteobacteria</taxon>
        <taxon>Candidatus Accumulibacter</taxon>
    </lineage>
</organism>
<comment type="caution">
    <text evidence="1">The sequence shown here is derived from an EMBL/GenBank/DDBJ whole genome shotgun (WGS) entry which is preliminary data.</text>
</comment>
<protein>
    <submittedName>
        <fullName evidence="1">Mobile element protein</fullName>
    </submittedName>
</protein>
<evidence type="ECO:0000313" key="1">
    <source>
        <dbReference type="EMBL" id="TMQ74878.1"/>
    </source>
</evidence>